<keyword evidence="3" id="KW-0064">Aspartyl protease</keyword>
<evidence type="ECO:0000256" key="2">
    <source>
        <dbReference type="ARBA" id="ARBA00022670"/>
    </source>
</evidence>
<protein>
    <submittedName>
        <fullName evidence="5">Peptidase M52</fullName>
    </submittedName>
</protein>
<proteinExistence type="inferred from homology"/>
<dbReference type="SUPFAM" id="SSF53163">
    <property type="entry name" value="HybD-like"/>
    <property type="match status" value="1"/>
</dbReference>
<accession>A0AAD1HFJ4</accession>
<dbReference type="PANTHER" id="PTHR30302">
    <property type="entry name" value="HYDROGENASE 1 MATURATION PROTEASE"/>
    <property type="match status" value="1"/>
</dbReference>
<keyword evidence="4" id="KW-0378">Hydrolase</keyword>
<sequence>MNDRVLVAGIGNIFLGDDGFGPEVMRHVAGQSLRADVRAVDYGIRGMHLAYDLLEEWHALVLVDALPNRGAPGTLHVFEADHETLSPTAGLEAHSMDPAAVFATLNALGGTAPRTIVVGCEVESTEDGMGLSEPVAATVPAAVEAINGLLAELHARAPTPAEG</sequence>
<dbReference type="PRINTS" id="PR00446">
    <property type="entry name" value="HYDRGNUPTAKE"/>
</dbReference>
<dbReference type="InterPro" id="IPR000671">
    <property type="entry name" value="Peptidase_A31"/>
</dbReference>
<comment type="similarity">
    <text evidence="1">Belongs to the peptidase A31 family.</text>
</comment>
<dbReference type="KEGG" id="mmor:MMOR_40490"/>
<dbReference type="RefSeq" id="WP_083156203.1">
    <property type="nucleotide sequence ID" value="NZ_AP022560.1"/>
</dbReference>
<name>A0AAD1HFJ4_9MYCO</name>
<dbReference type="Gene3D" id="3.40.50.1450">
    <property type="entry name" value="HybD-like"/>
    <property type="match status" value="1"/>
</dbReference>
<evidence type="ECO:0000313" key="5">
    <source>
        <dbReference type="EMBL" id="BBX03113.1"/>
    </source>
</evidence>
<dbReference type="NCBIfam" id="TIGR00072">
    <property type="entry name" value="hydrog_prot"/>
    <property type="match status" value="1"/>
</dbReference>
<dbReference type="InterPro" id="IPR023430">
    <property type="entry name" value="Pept_HybD-like_dom_sf"/>
</dbReference>
<evidence type="ECO:0000256" key="1">
    <source>
        <dbReference type="ARBA" id="ARBA00006814"/>
    </source>
</evidence>
<dbReference type="EMBL" id="AP022560">
    <property type="protein sequence ID" value="BBX03113.1"/>
    <property type="molecule type" value="Genomic_DNA"/>
</dbReference>
<dbReference type="GO" id="GO:0008047">
    <property type="term" value="F:enzyme activator activity"/>
    <property type="evidence" value="ECO:0007669"/>
    <property type="project" value="InterPro"/>
</dbReference>
<dbReference type="Proteomes" id="UP000466681">
    <property type="component" value="Chromosome"/>
</dbReference>
<dbReference type="AlphaFoldDB" id="A0AAD1HFJ4"/>
<organism evidence="5 6">
    <name type="scientific">Mycolicibacterium moriokaense</name>
    <dbReference type="NCBI Taxonomy" id="39691"/>
    <lineage>
        <taxon>Bacteria</taxon>
        <taxon>Bacillati</taxon>
        <taxon>Actinomycetota</taxon>
        <taxon>Actinomycetes</taxon>
        <taxon>Mycobacteriales</taxon>
        <taxon>Mycobacteriaceae</taxon>
        <taxon>Mycolicibacterium</taxon>
    </lineage>
</organism>
<keyword evidence="2" id="KW-0645">Protease</keyword>
<keyword evidence="6" id="KW-1185">Reference proteome</keyword>
<evidence type="ECO:0000256" key="4">
    <source>
        <dbReference type="ARBA" id="ARBA00022801"/>
    </source>
</evidence>
<dbReference type="Pfam" id="PF01750">
    <property type="entry name" value="HycI"/>
    <property type="match status" value="1"/>
</dbReference>
<reference evidence="5 6" key="1">
    <citation type="journal article" date="2019" name="Emerg. Microbes Infect.">
        <title>Comprehensive subspecies identification of 175 nontuberculous mycobacteria species based on 7547 genomic profiles.</title>
        <authorList>
            <person name="Matsumoto Y."/>
            <person name="Kinjo T."/>
            <person name="Motooka D."/>
            <person name="Nabeya D."/>
            <person name="Jung N."/>
            <person name="Uechi K."/>
            <person name="Horii T."/>
            <person name="Iida T."/>
            <person name="Fujita J."/>
            <person name="Nakamura S."/>
        </authorList>
    </citation>
    <scope>NUCLEOTIDE SEQUENCE [LARGE SCALE GENOMIC DNA]</scope>
    <source>
        <strain evidence="5 6">JCM 6375</strain>
    </source>
</reference>
<dbReference type="GO" id="GO:0016485">
    <property type="term" value="P:protein processing"/>
    <property type="evidence" value="ECO:0007669"/>
    <property type="project" value="TreeGrafter"/>
</dbReference>
<gene>
    <name evidence="5" type="ORF">MMOR_40490</name>
</gene>
<evidence type="ECO:0000256" key="3">
    <source>
        <dbReference type="ARBA" id="ARBA00022750"/>
    </source>
</evidence>
<dbReference type="GO" id="GO:0004190">
    <property type="term" value="F:aspartic-type endopeptidase activity"/>
    <property type="evidence" value="ECO:0007669"/>
    <property type="project" value="UniProtKB-KW"/>
</dbReference>
<dbReference type="CDD" id="cd06068">
    <property type="entry name" value="H2MP_like-1"/>
    <property type="match status" value="1"/>
</dbReference>
<dbReference type="PANTHER" id="PTHR30302:SF1">
    <property type="entry name" value="HYDROGENASE 2 MATURATION PROTEASE"/>
    <property type="match status" value="1"/>
</dbReference>
<evidence type="ECO:0000313" key="6">
    <source>
        <dbReference type="Proteomes" id="UP000466681"/>
    </source>
</evidence>